<evidence type="ECO:0008006" key="9">
    <source>
        <dbReference type="Google" id="ProtNLM"/>
    </source>
</evidence>
<dbReference type="Pfam" id="PF25150">
    <property type="entry name" value="TPR_Trm732"/>
    <property type="match status" value="1"/>
</dbReference>
<organism evidence="7 8">
    <name type="scientific">Cryphonectria parasitica (strain ATCC 38755 / EP155)</name>
    <dbReference type="NCBI Taxonomy" id="660469"/>
    <lineage>
        <taxon>Eukaryota</taxon>
        <taxon>Fungi</taxon>
        <taxon>Dikarya</taxon>
        <taxon>Ascomycota</taxon>
        <taxon>Pezizomycotina</taxon>
        <taxon>Sordariomycetes</taxon>
        <taxon>Sordariomycetidae</taxon>
        <taxon>Diaporthales</taxon>
        <taxon>Cryphonectriaceae</taxon>
        <taxon>Cryphonectria-Endothia species complex</taxon>
        <taxon>Cryphonectria</taxon>
    </lineage>
</organism>
<accession>A0A9P4YBD6</accession>
<dbReference type="Pfam" id="PF25151">
    <property type="entry name" value="TPR_Trm732_C"/>
    <property type="match status" value="1"/>
</dbReference>
<dbReference type="GO" id="GO:0030488">
    <property type="term" value="P:tRNA methylation"/>
    <property type="evidence" value="ECO:0007669"/>
    <property type="project" value="TreeGrafter"/>
</dbReference>
<evidence type="ECO:0000313" key="7">
    <source>
        <dbReference type="EMBL" id="KAF3769930.1"/>
    </source>
</evidence>
<proteinExistence type="inferred from homology"/>
<dbReference type="Pfam" id="PF26523">
    <property type="entry name" value="Trm732_C"/>
    <property type="match status" value="1"/>
</dbReference>
<dbReference type="PANTHER" id="PTHR14387">
    <property type="entry name" value="THADA/DEATH RECEPTOR INTERACTING PROTEIN"/>
    <property type="match status" value="1"/>
</dbReference>
<gene>
    <name evidence="7" type="ORF">M406DRAFT_246934</name>
</gene>
<protein>
    <recommendedName>
        <fullName evidence="9">DUF2428 domain-containing protein</fullName>
    </recommendedName>
</protein>
<evidence type="ECO:0000259" key="5">
    <source>
        <dbReference type="Pfam" id="PF25150"/>
    </source>
</evidence>
<dbReference type="InterPro" id="IPR016024">
    <property type="entry name" value="ARM-type_fold"/>
</dbReference>
<name>A0A9P4YBD6_CRYP1</name>
<dbReference type="RefSeq" id="XP_040780891.1">
    <property type="nucleotide sequence ID" value="XM_040916435.1"/>
</dbReference>
<dbReference type="OrthoDB" id="73997at2759"/>
<dbReference type="SUPFAM" id="SSF48371">
    <property type="entry name" value="ARM repeat"/>
    <property type="match status" value="3"/>
</dbReference>
<feature type="domain" description="DUF2428" evidence="4">
    <location>
        <begin position="665"/>
        <end position="725"/>
    </location>
</feature>
<comment type="caution">
    <text evidence="7">The sequence shown here is derived from an EMBL/GenBank/DDBJ whole genome shotgun (WGS) entry which is preliminary data.</text>
</comment>
<dbReference type="Gene3D" id="1.25.10.10">
    <property type="entry name" value="Leucine-rich Repeat Variant"/>
    <property type="match status" value="2"/>
</dbReference>
<evidence type="ECO:0000256" key="3">
    <source>
        <dbReference type="SAM" id="Coils"/>
    </source>
</evidence>
<dbReference type="Pfam" id="PF10350">
    <property type="entry name" value="DUF2428"/>
    <property type="match status" value="2"/>
</dbReference>
<dbReference type="InterPro" id="IPR019442">
    <property type="entry name" value="THADA/TRM732_DUF2428"/>
</dbReference>
<dbReference type="InterPro" id="IPR056842">
    <property type="entry name" value="THADA-like_TPR_C"/>
</dbReference>
<evidence type="ECO:0000256" key="1">
    <source>
        <dbReference type="ARBA" id="ARBA00010409"/>
    </source>
</evidence>
<feature type="coiled-coil region" evidence="3">
    <location>
        <begin position="595"/>
        <end position="622"/>
    </location>
</feature>
<evidence type="ECO:0000256" key="2">
    <source>
        <dbReference type="ARBA" id="ARBA00022694"/>
    </source>
</evidence>
<evidence type="ECO:0000259" key="6">
    <source>
        <dbReference type="Pfam" id="PF25151"/>
    </source>
</evidence>
<sequence length="1502" mass="167298">MALPSLDGPGSNANDLMAWLTERPDEDLEPYAQALFEKILSVASQPRNSTKDACVKLCGFVQLCLKSKHESLRLWAFQERTATELLNYYLEWNEKDQHRSMRLVLDLVSTLILQNPNAKIRESLRADILSELMAFIAKRSSRPVVKSCMSSLIQFLAKSVFSLDDVLRQYQSMFPELVSQPAVSSWRDFVASVFRWMELHYICPVAGKFLVTIFSSLNSESSAAGSRSWSSAGFNVQVLRDWLETALSTNPDILESVKNYVLAPLFKSDHRLSFALLEELQCRSVDKTSDLDTDIAALIQLAALEVGKKSSIVDDPNPEGAQQGDNVILLDRDILEHFLIHTSHDVRSFAMSLLVTSSSTTKPYSPMAFELLRRHLRSFHSDPDAKFRNEILAHTKNMVKRIKGAISVLQRDIGRLAMKTSKVDANGTPVNTHISKGAKQIANAGELWLRESLRAHETFFDWYLDFLRQELVPTASYQRHITSLKSLVNVVRSGKVTRSSADERIYQDPQWLRTILDLVLDPFDDVRETASSLLMLFPPVVIRTKSTYAATQSPITPLDILAEFCTKAASLSSRTSRADHSDGTARSLGLLCAWQDQFDQRLALLSQTLDGLERKIKTAEQDLGYAVMSEPVHGTFAAIRYMWEVFSQSRYSGEELKLLAVPQFRIIDLCRRIWEVVSYVVCDDSPEGHLPEELEEIEGLDTKGLLSYSFRAAHESSNLTRTIVGNLSWYEGTLSSIYTQRSTTRRSAGIPALITGILASNADNPSFQKVMNKLQEISAIPASVSETDGSNLPQVHAFNCLKEVFKSSLLSKNAEVYLPQCLQLATNSLKSEVWAIRNCALLLLRSLIDTLFGTTESKSAMETGWDGKTLRLSYTKYSSLPPILLNLLQSGERAMEPSTLTQSSAAESVFPALEIIRRAGPPESHREELYRYITYYLGSRQWHVREIAARTLCSFLMNEDWVVRISELFEQTRGSANRLHGTLLTVKVLLDRRLLEAKEEAALGKASSFEGPALQCSETAAAYIEALNKLWQATKARNFATEPSNLLNEAHNRRKGNFYKSAALLDNRVGMMALHQSAISRDLGMLRAYLFDVLHDDVDTACALLEAIPDTWGSTHIRELCGLYLETCQHTRAPEARAVALTNLAELMDECLLEGNFQHLPIAEDLDSLQEFLVDSISPTLANAVLLASGSIIAVHTRKHHGQMSFFTFEQRLRSWGKAMADALHDSNTFDMRMAAARALKSFSCALGSAVGSDAAYIPFLLALYTTLVDDDEEIRETGAIATASVMAEGEGPVKKAQPLVAVDAADALLAWMHKSFGQTNELKAYVACRLVGDPLISVDIGVQDLSAWATPEQQFAEALEVDESLFAIEDQNLFIDEVRETERWAVLFRQRELEYDEIQGGEDSGCGSRKVLLMDSSLAAAKEWTQRALRVLAEQVTKEDDGPLGWASNPRAFSLCHRVLLCGKTLSALLGAEGEAMAAMLEQIREAGQSTRLHGLLLSTL</sequence>
<dbReference type="GO" id="GO:0005829">
    <property type="term" value="C:cytosol"/>
    <property type="evidence" value="ECO:0007669"/>
    <property type="project" value="TreeGrafter"/>
</dbReference>
<feature type="domain" description="tRNA (32-2'-O)-methyltransferase regulator THADA-like TPR repeats region" evidence="5">
    <location>
        <begin position="244"/>
        <end position="528"/>
    </location>
</feature>
<keyword evidence="3" id="KW-0175">Coiled coil</keyword>
<dbReference type="GeneID" id="63833564"/>
<feature type="domain" description="DUF2428" evidence="4">
    <location>
        <begin position="728"/>
        <end position="835"/>
    </location>
</feature>
<dbReference type="InterPro" id="IPR051954">
    <property type="entry name" value="tRNA_methyltransferase_THADA"/>
</dbReference>
<comment type="similarity">
    <text evidence="1">Belongs to the THADA family.</text>
</comment>
<dbReference type="EMBL" id="MU032344">
    <property type="protein sequence ID" value="KAF3769930.1"/>
    <property type="molecule type" value="Genomic_DNA"/>
</dbReference>
<keyword evidence="8" id="KW-1185">Reference proteome</keyword>
<reference evidence="7" key="1">
    <citation type="journal article" date="2020" name="Phytopathology">
        <title>Genome sequence of the chestnut blight fungus Cryphonectria parasitica EP155: A fundamental resource for an archetypical invasive plant pathogen.</title>
        <authorList>
            <person name="Crouch J.A."/>
            <person name="Dawe A."/>
            <person name="Aerts A."/>
            <person name="Barry K."/>
            <person name="Churchill A.C.L."/>
            <person name="Grimwood J."/>
            <person name="Hillman B."/>
            <person name="Milgroom M.G."/>
            <person name="Pangilinan J."/>
            <person name="Smith M."/>
            <person name="Salamov A."/>
            <person name="Schmutz J."/>
            <person name="Yadav J."/>
            <person name="Grigoriev I.V."/>
            <person name="Nuss D."/>
        </authorList>
    </citation>
    <scope>NUCLEOTIDE SEQUENCE</scope>
    <source>
        <strain evidence="7">EP155</strain>
    </source>
</reference>
<dbReference type="InterPro" id="IPR056843">
    <property type="entry name" value="THADA-like_TPR"/>
</dbReference>
<evidence type="ECO:0000313" key="8">
    <source>
        <dbReference type="Proteomes" id="UP000803844"/>
    </source>
</evidence>
<keyword evidence="2" id="KW-0819">tRNA processing</keyword>
<dbReference type="Proteomes" id="UP000803844">
    <property type="component" value="Unassembled WGS sequence"/>
</dbReference>
<evidence type="ECO:0000259" key="4">
    <source>
        <dbReference type="Pfam" id="PF10350"/>
    </source>
</evidence>
<feature type="domain" description="tRNA (32-2'-O)-methyltransferase regulator THADA-like C-terminal TPR repeats region" evidence="6">
    <location>
        <begin position="837"/>
        <end position="988"/>
    </location>
</feature>
<dbReference type="InterPro" id="IPR011989">
    <property type="entry name" value="ARM-like"/>
</dbReference>
<dbReference type="PANTHER" id="PTHR14387:SF0">
    <property type="entry name" value="DUF2428 DOMAIN-CONTAINING PROTEIN"/>
    <property type="match status" value="1"/>
</dbReference>